<dbReference type="GO" id="GO:0006203">
    <property type="term" value="P:dGTP catabolic process"/>
    <property type="evidence" value="ECO:0007669"/>
    <property type="project" value="TreeGrafter"/>
</dbReference>
<proteinExistence type="predicted"/>
<keyword evidence="2" id="KW-1185">Reference proteome</keyword>
<reference evidence="1 2" key="1">
    <citation type="submission" date="2015-12" db="EMBL/GenBank/DDBJ databases">
        <title>The genome of Folsomia candida.</title>
        <authorList>
            <person name="Faddeeva A."/>
            <person name="Derks M.F."/>
            <person name="Anvar Y."/>
            <person name="Smit S."/>
            <person name="Van Straalen N."/>
            <person name="Roelofs D."/>
        </authorList>
    </citation>
    <scope>NUCLEOTIDE SEQUENCE [LARGE SCALE GENOMIC DNA]</scope>
    <source>
        <strain evidence="1 2">VU population</strain>
        <tissue evidence="1">Whole body</tissue>
    </source>
</reference>
<dbReference type="PANTHER" id="PTHR11373">
    <property type="entry name" value="DEOXYNUCLEOSIDE TRIPHOSPHATE TRIPHOSPHOHYDROLASE"/>
    <property type="match status" value="1"/>
</dbReference>
<dbReference type="GO" id="GO:0008832">
    <property type="term" value="F:dGTPase activity"/>
    <property type="evidence" value="ECO:0007669"/>
    <property type="project" value="TreeGrafter"/>
</dbReference>
<dbReference type="Proteomes" id="UP000198287">
    <property type="component" value="Unassembled WGS sequence"/>
</dbReference>
<dbReference type="GO" id="GO:0005634">
    <property type="term" value="C:nucleus"/>
    <property type="evidence" value="ECO:0007669"/>
    <property type="project" value="TreeGrafter"/>
</dbReference>
<evidence type="ECO:0000313" key="2">
    <source>
        <dbReference type="Proteomes" id="UP000198287"/>
    </source>
</evidence>
<accession>A0A226EAX5</accession>
<gene>
    <name evidence="1" type="ORF">Fcan01_10414</name>
</gene>
<dbReference type="AlphaFoldDB" id="A0A226EAX5"/>
<sequence>MTRTTRKQLNLKTSFDYKRVFNESRVLRSPDHGGELRIAYRQKIRQNLEELFHQRAAFHQKAYQHKDTKIIELMILDGLNSANSEEKFVYGPDTGKWYNLSSAHKDISAFLKLTDAIFELICNWGKGGVQAETIFGNIVHRNLYKFLGFKELTDALAEHNVVLVSTHIDYGSGSENPLNSAIFYCKDNGRDSVRAVKAKNFPMPLLEKKGFLLLRHSIPEIDENNNNEVNETDITSTVEEVEKICGNFKLELQQE</sequence>
<dbReference type="PANTHER" id="PTHR11373:SF4">
    <property type="entry name" value="DEOXYNUCLEOSIDE TRIPHOSPHATE TRIPHOSPHOHYDROLASE SAMHD1"/>
    <property type="match status" value="1"/>
</dbReference>
<dbReference type="Gene3D" id="1.10.3210.10">
    <property type="entry name" value="Hypothetical protein af1432"/>
    <property type="match status" value="1"/>
</dbReference>
<protein>
    <submittedName>
        <fullName evidence="1">Deoxynucleoside triphosphate triphosphohydrolase SAMHD1</fullName>
    </submittedName>
</protein>
<organism evidence="1 2">
    <name type="scientific">Folsomia candida</name>
    <name type="common">Springtail</name>
    <dbReference type="NCBI Taxonomy" id="158441"/>
    <lineage>
        <taxon>Eukaryota</taxon>
        <taxon>Metazoa</taxon>
        <taxon>Ecdysozoa</taxon>
        <taxon>Arthropoda</taxon>
        <taxon>Hexapoda</taxon>
        <taxon>Collembola</taxon>
        <taxon>Entomobryomorpha</taxon>
        <taxon>Isotomoidea</taxon>
        <taxon>Isotomidae</taxon>
        <taxon>Proisotominae</taxon>
        <taxon>Folsomia</taxon>
    </lineage>
</organism>
<dbReference type="Gene3D" id="3.30.70.2760">
    <property type="match status" value="1"/>
</dbReference>
<dbReference type="EMBL" id="LNIX01000005">
    <property type="protein sequence ID" value="OXA54560.1"/>
    <property type="molecule type" value="Genomic_DNA"/>
</dbReference>
<dbReference type="OrthoDB" id="9991235at2759"/>
<dbReference type="InterPro" id="IPR050135">
    <property type="entry name" value="dGTPase-like"/>
</dbReference>
<comment type="caution">
    <text evidence="1">The sequence shown here is derived from an EMBL/GenBank/DDBJ whole genome shotgun (WGS) entry which is preliminary data.</text>
</comment>
<keyword evidence="1" id="KW-0378">Hydrolase</keyword>
<name>A0A226EAX5_FOLCA</name>
<dbReference type="SUPFAM" id="SSF109604">
    <property type="entry name" value="HD-domain/PDEase-like"/>
    <property type="match status" value="1"/>
</dbReference>
<evidence type="ECO:0000313" key="1">
    <source>
        <dbReference type="EMBL" id="OXA54560.1"/>
    </source>
</evidence>